<dbReference type="SUPFAM" id="SSF49899">
    <property type="entry name" value="Concanavalin A-like lectins/glucanases"/>
    <property type="match status" value="1"/>
</dbReference>
<dbReference type="InterPro" id="IPR013320">
    <property type="entry name" value="ConA-like_dom_sf"/>
</dbReference>
<dbReference type="AlphaFoldDB" id="A0A5N0EE55"/>
<dbReference type="Pfam" id="PF01828">
    <property type="entry name" value="Peptidase_A4"/>
    <property type="match status" value="2"/>
</dbReference>
<protein>
    <submittedName>
        <fullName evidence="2">Uncharacterized protein</fullName>
    </submittedName>
</protein>
<organism evidence="2 3">
    <name type="scientific">Nocardia colli</name>
    <dbReference type="NCBI Taxonomy" id="2545717"/>
    <lineage>
        <taxon>Bacteria</taxon>
        <taxon>Bacillati</taxon>
        <taxon>Actinomycetota</taxon>
        <taxon>Actinomycetes</taxon>
        <taxon>Mycobacteriales</taxon>
        <taxon>Nocardiaceae</taxon>
        <taxon>Nocardia</taxon>
    </lineage>
</organism>
<proteinExistence type="predicted"/>
<dbReference type="Gene3D" id="2.60.120.700">
    <property type="entry name" value="Peptidase G1"/>
    <property type="match status" value="2"/>
</dbReference>
<sequence>MPIQQITSNGCCRAAAPECPPNEYNCRTRVQPVDPLGFGKHPRFIGMRPVELRVRDPVRHENAYVRRVVARPAGADTATRRVGRSSSGAGQPRPASFETSHYLRKHCRAAAHGSDAFQLLSLFMMTTPGRTRIRSRLAASVVGAIVAVLVSPSVATADGTPAPKPPPNAKTEAQGEKETTPPRIRGTNWAGYVVTGNFKSISAEWVEPEVACSDTGVIQRVVPWVGLNGTLVNGKQALPLMQTGSEAICVSAAGALASLPGLAIVNLASATVANNPAWFRNAIRAAEGVNRDMGNAASGACAAVGTGSAPGAAMCAQQTYRMALWEAYPANPVIYPDVTSAPGDKMQASVTFDGHAYTMTVANVTQNWTRTTVAQSDAPAQTAEVIVEGQLNSALPGFSPVVFTNVKVDGKPLSAFKPVSYSIGATNGELHPGPIAQGGTSFTIAK</sequence>
<feature type="region of interest" description="Disordered" evidence="1">
    <location>
        <begin position="155"/>
        <end position="186"/>
    </location>
</feature>
<dbReference type="OrthoDB" id="2630173at2"/>
<evidence type="ECO:0000256" key="1">
    <source>
        <dbReference type="SAM" id="MobiDB-lite"/>
    </source>
</evidence>
<dbReference type="Proteomes" id="UP000323876">
    <property type="component" value="Unassembled WGS sequence"/>
</dbReference>
<dbReference type="GO" id="GO:0006508">
    <property type="term" value="P:proteolysis"/>
    <property type="evidence" value="ECO:0007669"/>
    <property type="project" value="InterPro"/>
</dbReference>
<accession>A0A5N0EE55</accession>
<dbReference type="RefSeq" id="WP_150403421.1">
    <property type="nucleotide sequence ID" value="NZ_VXLC01000008.1"/>
</dbReference>
<dbReference type="InterPro" id="IPR038656">
    <property type="entry name" value="Peptidase_G1_sf"/>
</dbReference>
<feature type="region of interest" description="Disordered" evidence="1">
    <location>
        <begin position="74"/>
        <end position="97"/>
    </location>
</feature>
<comment type="caution">
    <text evidence="2">The sequence shown here is derived from an EMBL/GenBank/DDBJ whole genome shotgun (WGS) entry which is preliminary data.</text>
</comment>
<evidence type="ECO:0000313" key="2">
    <source>
        <dbReference type="EMBL" id="KAA8887090.1"/>
    </source>
</evidence>
<reference evidence="2 3" key="1">
    <citation type="submission" date="2019-09" db="EMBL/GenBank/DDBJ databases">
        <authorList>
            <person name="Wang X."/>
        </authorList>
    </citation>
    <scope>NUCLEOTIDE SEQUENCE [LARGE SCALE GENOMIC DNA]</scope>
    <source>
        <strain evidence="2 3">CICC 11023</strain>
    </source>
</reference>
<evidence type="ECO:0000313" key="3">
    <source>
        <dbReference type="Proteomes" id="UP000323876"/>
    </source>
</evidence>
<dbReference type="InterPro" id="IPR000250">
    <property type="entry name" value="Peptidase_G1"/>
</dbReference>
<name>A0A5N0EE55_9NOCA</name>
<dbReference type="GO" id="GO:0070007">
    <property type="term" value="F:glutamic-type endopeptidase activity"/>
    <property type="evidence" value="ECO:0007669"/>
    <property type="project" value="InterPro"/>
</dbReference>
<gene>
    <name evidence="2" type="ORF">F3087_19435</name>
</gene>
<dbReference type="EMBL" id="VXLC01000008">
    <property type="protein sequence ID" value="KAA8887090.1"/>
    <property type="molecule type" value="Genomic_DNA"/>
</dbReference>
<keyword evidence="3" id="KW-1185">Reference proteome</keyword>